<dbReference type="PRINTS" id="PR00081">
    <property type="entry name" value="GDHRDH"/>
</dbReference>
<reference evidence="3 4" key="1">
    <citation type="submission" date="2014-04" db="EMBL/GenBank/DDBJ databases">
        <authorList>
            <consortium name="DOE Joint Genome Institute"/>
            <person name="Kuo A."/>
            <person name="Martino E."/>
            <person name="Perotto S."/>
            <person name="Kohler A."/>
            <person name="Nagy L.G."/>
            <person name="Floudas D."/>
            <person name="Copeland A."/>
            <person name="Barry K.W."/>
            <person name="Cichocki N."/>
            <person name="Veneault-Fourrey C."/>
            <person name="LaButti K."/>
            <person name="Lindquist E.A."/>
            <person name="Lipzen A."/>
            <person name="Lundell T."/>
            <person name="Morin E."/>
            <person name="Murat C."/>
            <person name="Sun H."/>
            <person name="Tunlid A."/>
            <person name="Henrissat B."/>
            <person name="Grigoriev I.V."/>
            <person name="Hibbett D.S."/>
            <person name="Martin F."/>
            <person name="Nordberg H.P."/>
            <person name="Cantor M.N."/>
            <person name="Hua S.X."/>
        </authorList>
    </citation>
    <scope>NUCLEOTIDE SEQUENCE [LARGE SCALE GENOMIC DNA]</scope>
    <source>
        <strain evidence="3 4">Zn</strain>
    </source>
</reference>
<gene>
    <name evidence="3" type="ORF">OIDMADRAFT_111994</name>
</gene>
<dbReference type="STRING" id="913774.A0A0C3HWG1"/>
<dbReference type="InterPro" id="IPR036291">
    <property type="entry name" value="NAD(P)-bd_dom_sf"/>
</dbReference>
<dbReference type="InParanoid" id="A0A0C3HWG1"/>
<dbReference type="OrthoDB" id="47007at2759"/>
<comment type="similarity">
    <text evidence="1">Belongs to the short-chain dehydrogenases/reductases (SDR) family.</text>
</comment>
<dbReference type="HOGENOM" id="CLU_010194_4_3_1"/>
<dbReference type="PANTHER" id="PTHR48107:SF26">
    <property type="entry name" value="OXIDOREDUCTASE, SHORT-CHAIN DEHYDROGENASE_REDUCTASE FAMILY (AFU_ORTHOLOGUE AFUA_4G05870)"/>
    <property type="match status" value="1"/>
</dbReference>
<reference evidence="4" key="2">
    <citation type="submission" date="2015-01" db="EMBL/GenBank/DDBJ databases">
        <title>Evolutionary Origins and Diversification of the Mycorrhizal Mutualists.</title>
        <authorList>
            <consortium name="DOE Joint Genome Institute"/>
            <consortium name="Mycorrhizal Genomics Consortium"/>
            <person name="Kohler A."/>
            <person name="Kuo A."/>
            <person name="Nagy L.G."/>
            <person name="Floudas D."/>
            <person name="Copeland A."/>
            <person name="Barry K.W."/>
            <person name="Cichocki N."/>
            <person name="Veneault-Fourrey C."/>
            <person name="LaButti K."/>
            <person name="Lindquist E.A."/>
            <person name="Lipzen A."/>
            <person name="Lundell T."/>
            <person name="Morin E."/>
            <person name="Murat C."/>
            <person name="Riley R."/>
            <person name="Ohm R."/>
            <person name="Sun H."/>
            <person name="Tunlid A."/>
            <person name="Henrissat B."/>
            <person name="Grigoriev I.V."/>
            <person name="Hibbett D.S."/>
            <person name="Martin F."/>
        </authorList>
    </citation>
    <scope>NUCLEOTIDE SEQUENCE [LARGE SCALE GENOMIC DNA]</scope>
    <source>
        <strain evidence="4">Zn</strain>
    </source>
</reference>
<dbReference type="PANTHER" id="PTHR48107">
    <property type="entry name" value="NADPH-DEPENDENT ALDEHYDE REDUCTASE-LIKE PROTEIN, CHLOROPLASTIC-RELATED"/>
    <property type="match status" value="1"/>
</dbReference>
<protein>
    <submittedName>
        <fullName evidence="3">Uncharacterized protein</fullName>
    </submittedName>
</protein>
<sequence>MTGVEPVNDMLPIQGGGYELYKAAGKLVGKKALISSGDSGTGRAIAILYAMEGAESAIIYLPEEEEAVLETQRLAREKGGQVHLIPADLLDPDICSVVVNKAIEYMGRINILVLNHGTHVMKETIEEVTEKGWVTTFNSNIQSFALLSQHTLAQMKAGDTIITSAPTNPYIGHPELLDYTSSRSAVAAFSRHLAKEHAAGGIRVNTVCPGLVRSPLVLEKLSLEEQEEFTTPMGRPGQPSEIATCFVFLAGPDSSFISGQCLHVNGGVLIGR</sequence>
<organism evidence="3 4">
    <name type="scientific">Oidiodendron maius (strain Zn)</name>
    <dbReference type="NCBI Taxonomy" id="913774"/>
    <lineage>
        <taxon>Eukaryota</taxon>
        <taxon>Fungi</taxon>
        <taxon>Dikarya</taxon>
        <taxon>Ascomycota</taxon>
        <taxon>Pezizomycotina</taxon>
        <taxon>Leotiomycetes</taxon>
        <taxon>Leotiomycetes incertae sedis</taxon>
        <taxon>Myxotrichaceae</taxon>
        <taxon>Oidiodendron</taxon>
    </lineage>
</organism>
<proteinExistence type="inferred from homology"/>
<dbReference type="EMBL" id="KN832871">
    <property type="protein sequence ID" value="KIN06572.1"/>
    <property type="molecule type" value="Genomic_DNA"/>
</dbReference>
<name>A0A0C3HWG1_OIDMZ</name>
<evidence type="ECO:0000256" key="1">
    <source>
        <dbReference type="ARBA" id="ARBA00006484"/>
    </source>
</evidence>
<dbReference type="Proteomes" id="UP000054321">
    <property type="component" value="Unassembled WGS sequence"/>
</dbReference>
<dbReference type="InterPro" id="IPR002347">
    <property type="entry name" value="SDR_fam"/>
</dbReference>
<dbReference type="AlphaFoldDB" id="A0A0C3HWG1"/>
<evidence type="ECO:0000313" key="4">
    <source>
        <dbReference type="Proteomes" id="UP000054321"/>
    </source>
</evidence>
<dbReference type="Pfam" id="PF13561">
    <property type="entry name" value="adh_short_C2"/>
    <property type="match status" value="1"/>
</dbReference>
<keyword evidence="2" id="KW-0560">Oxidoreductase</keyword>
<dbReference type="Gene3D" id="3.40.50.720">
    <property type="entry name" value="NAD(P)-binding Rossmann-like Domain"/>
    <property type="match status" value="1"/>
</dbReference>
<evidence type="ECO:0000313" key="3">
    <source>
        <dbReference type="EMBL" id="KIN06572.1"/>
    </source>
</evidence>
<dbReference type="SUPFAM" id="SSF51735">
    <property type="entry name" value="NAD(P)-binding Rossmann-fold domains"/>
    <property type="match status" value="1"/>
</dbReference>
<keyword evidence="4" id="KW-1185">Reference proteome</keyword>
<evidence type="ECO:0000256" key="2">
    <source>
        <dbReference type="ARBA" id="ARBA00023002"/>
    </source>
</evidence>
<accession>A0A0C3HWG1</accession>
<dbReference type="GO" id="GO:0016614">
    <property type="term" value="F:oxidoreductase activity, acting on CH-OH group of donors"/>
    <property type="evidence" value="ECO:0007669"/>
    <property type="project" value="UniProtKB-ARBA"/>
</dbReference>